<evidence type="ECO:0000256" key="1">
    <source>
        <dbReference type="ARBA" id="ARBA00022490"/>
    </source>
</evidence>
<evidence type="ECO:0000256" key="3">
    <source>
        <dbReference type="ARBA" id="ARBA00022829"/>
    </source>
</evidence>
<evidence type="ECO:0000256" key="2">
    <source>
        <dbReference type="ARBA" id="ARBA00022618"/>
    </source>
</evidence>
<dbReference type="SUPFAM" id="SSF46785">
    <property type="entry name" value="Winged helix' DNA-binding domain"/>
    <property type="match status" value="2"/>
</dbReference>
<dbReference type="GO" id="GO:0051301">
    <property type="term" value="P:cell division"/>
    <property type="evidence" value="ECO:0007669"/>
    <property type="project" value="UniProtKB-KW"/>
</dbReference>
<comment type="caution">
    <text evidence="5">The sequence shown here is derived from an EMBL/GenBank/DDBJ whole genome shotgun (WGS) entry which is preliminary data.</text>
</comment>
<dbReference type="STRING" id="1229276.DI53_0248"/>
<evidence type="ECO:0000313" key="5">
    <source>
        <dbReference type="EMBL" id="KGE16133.1"/>
    </source>
</evidence>
<proteinExistence type="predicted"/>
<keyword evidence="4" id="KW-0131">Cell cycle</keyword>
<dbReference type="EMBL" id="JJMU01000002">
    <property type="protein sequence ID" value="KGE16133.1"/>
    <property type="molecule type" value="Genomic_DNA"/>
</dbReference>
<dbReference type="Gene3D" id="1.10.10.10">
    <property type="entry name" value="Winged helix-like DNA-binding domain superfamily/Winged helix DNA-binding domain"/>
    <property type="match status" value="2"/>
</dbReference>
<dbReference type="InterPro" id="IPR036390">
    <property type="entry name" value="WH_DNA-bd_sf"/>
</dbReference>
<reference evidence="5 6" key="2">
    <citation type="journal article" date="2015" name="PLoS ONE">
        <title>Whole-Genome Optical Mapping and Finished Genome Sequence of Sphingobacterium deserti sp. nov., a New Species Isolated from the Western Desert of China.</title>
        <authorList>
            <person name="Teng C."/>
            <person name="Zhou Z."/>
            <person name="Molnar I."/>
            <person name="Li X."/>
            <person name="Tang R."/>
            <person name="Chen M."/>
            <person name="Wang L."/>
            <person name="Su S."/>
            <person name="Zhang W."/>
            <person name="Lin M."/>
        </authorList>
    </citation>
    <scope>NUCLEOTIDE SEQUENCE [LARGE SCALE GENOMIC DNA]</scope>
    <source>
        <strain evidence="6">ACCC05744</strain>
    </source>
</reference>
<keyword evidence="6" id="KW-1185">Reference proteome</keyword>
<dbReference type="Proteomes" id="UP000031802">
    <property type="component" value="Unassembled WGS sequence"/>
</dbReference>
<keyword evidence="3" id="KW-0159">Chromosome partition</keyword>
<dbReference type="Pfam" id="PF04079">
    <property type="entry name" value="SMC_ScpB"/>
    <property type="match status" value="1"/>
</dbReference>
<organism evidence="5 6">
    <name type="scientific">Sphingobacterium deserti</name>
    <dbReference type="NCBI Taxonomy" id="1229276"/>
    <lineage>
        <taxon>Bacteria</taxon>
        <taxon>Pseudomonadati</taxon>
        <taxon>Bacteroidota</taxon>
        <taxon>Sphingobacteriia</taxon>
        <taxon>Sphingobacteriales</taxon>
        <taxon>Sphingobacteriaceae</taxon>
        <taxon>Sphingobacterium</taxon>
    </lineage>
</organism>
<keyword evidence="2" id="KW-0132">Cell division</keyword>
<dbReference type="PATRIC" id="fig|1229276.3.peg.256"/>
<protein>
    <submittedName>
        <fullName evidence="5">Chromosome segregation and condensation protein, ScpB</fullName>
    </submittedName>
</protein>
<dbReference type="PANTHER" id="PTHR34298">
    <property type="entry name" value="SEGREGATION AND CONDENSATION PROTEIN B"/>
    <property type="match status" value="1"/>
</dbReference>
<dbReference type="GO" id="GO:0051304">
    <property type="term" value="P:chromosome separation"/>
    <property type="evidence" value="ECO:0007669"/>
    <property type="project" value="InterPro"/>
</dbReference>
<evidence type="ECO:0000313" key="6">
    <source>
        <dbReference type="Proteomes" id="UP000031802"/>
    </source>
</evidence>
<accession>A0A0B8T5U8</accession>
<evidence type="ECO:0000256" key="4">
    <source>
        <dbReference type="ARBA" id="ARBA00023306"/>
    </source>
</evidence>
<dbReference type="NCBIfam" id="TIGR00281">
    <property type="entry name" value="SMC-Scp complex subunit ScpB"/>
    <property type="match status" value="1"/>
</dbReference>
<reference evidence="6" key="1">
    <citation type="submission" date="2014-04" db="EMBL/GenBank/DDBJ databases">
        <title>Whole-Genome optical mapping and complete genome sequence of Sphingobacterium deserti sp. nov., a new spaces isolated from desert in the west of China.</title>
        <authorList>
            <person name="Teng C."/>
            <person name="Zhou Z."/>
            <person name="Li X."/>
            <person name="Chen M."/>
            <person name="Lin M."/>
            <person name="Wang L."/>
            <person name="Su S."/>
            <person name="Zhang C."/>
            <person name="Zhang W."/>
        </authorList>
    </citation>
    <scope>NUCLEOTIDE SEQUENCE [LARGE SCALE GENOMIC DNA]</scope>
    <source>
        <strain evidence="6">ACCC05744</strain>
    </source>
</reference>
<name>A0A0B8T5U8_9SPHI</name>
<sequence>MEDILLNIEAVIFAAEEGIGANEIKQILQDALVIEINKQEVVELVKKVQEKYAREDQIFDLREISGQYQFLTKERYHEAINQLQAHKDRKKLSQSALETLAIIAYQQPITKLEVEQIRGVNCDYSIQRLLEKKLIQIAGKATTIGKPLLYATSDQFMQHFGINSAKDLPQLKDIVAEANSIGEAID</sequence>
<dbReference type="eggNOG" id="COG1386">
    <property type="taxonomic scope" value="Bacteria"/>
</dbReference>
<gene>
    <name evidence="5" type="ORF">DI53_0248</name>
</gene>
<dbReference type="PANTHER" id="PTHR34298:SF2">
    <property type="entry name" value="SEGREGATION AND CONDENSATION PROTEIN B"/>
    <property type="match status" value="1"/>
</dbReference>
<dbReference type="InterPro" id="IPR036388">
    <property type="entry name" value="WH-like_DNA-bd_sf"/>
</dbReference>
<dbReference type="InterPro" id="IPR005234">
    <property type="entry name" value="ScpB_csome_segregation"/>
</dbReference>
<dbReference type="PIRSF" id="PIRSF019345">
    <property type="entry name" value="ScpB"/>
    <property type="match status" value="1"/>
</dbReference>
<dbReference type="OrthoDB" id="9806226at2"/>
<keyword evidence="1" id="KW-0963">Cytoplasm</keyword>
<dbReference type="AlphaFoldDB" id="A0A0B8T5U8"/>
<dbReference type="RefSeq" id="WP_037494423.1">
    <property type="nucleotide sequence ID" value="NZ_JJMU01000002.1"/>
</dbReference>